<proteinExistence type="predicted"/>
<accession>A0AA39IMZ1</accession>
<sequence>MARYVQVLLGLTPIWSLEEDTEQERLLSLSRVLNFLRPTPFNRPWRPVPLMIPLKLHQAHKVRRSVLACRTSTGPQRHDHSLRALSHFNVVWLQSSIIRYPD</sequence>
<dbReference type="EMBL" id="JAUCMV010000001">
    <property type="protein sequence ID" value="KAK0427300.1"/>
    <property type="molecule type" value="Genomic_DNA"/>
</dbReference>
<name>A0AA39IMZ1_9BILA</name>
<comment type="caution">
    <text evidence="1">The sequence shown here is derived from an EMBL/GenBank/DDBJ whole genome shotgun (WGS) entry which is preliminary data.</text>
</comment>
<keyword evidence="2" id="KW-1185">Reference proteome</keyword>
<dbReference type="Proteomes" id="UP001175271">
    <property type="component" value="Unassembled WGS sequence"/>
</dbReference>
<reference evidence="1" key="1">
    <citation type="submission" date="2023-06" db="EMBL/GenBank/DDBJ databases">
        <title>Genomic analysis of the entomopathogenic nematode Steinernema hermaphroditum.</title>
        <authorList>
            <person name="Schwarz E.M."/>
            <person name="Heppert J.K."/>
            <person name="Baniya A."/>
            <person name="Schwartz H.T."/>
            <person name="Tan C.-H."/>
            <person name="Antoshechkin I."/>
            <person name="Sternberg P.W."/>
            <person name="Goodrich-Blair H."/>
            <person name="Dillman A.R."/>
        </authorList>
    </citation>
    <scope>NUCLEOTIDE SEQUENCE</scope>
    <source>
        <strain evidence="1">PS9179</strain>
        <tissue evidence="1">Whole animal</tissue>
    </source>
</reference>
<protein>
    <submittedName>
        <fullName evidence="1">Uncharacterized protein</fullName>
    </submittedName>
</protein>
<evidence type="ECO:0000313" key="1">
    <source>
        <dbReference type="EMBL" id="KAK0427300.1"/>
    </source>
</evidence>
<dbReference type="AlphaFoldDB" id="A0AA39IMZ1"/>
<organism evidence="1 2">
    <name type="scientific">Steinernema hermaphroditum</name>
    <dbReference type="NCBI Taxonomy" id="289476"/>
    <lineage>
        <taxon>Eukaryota</taxon>
        <taxon>Metazoa</taxon>
        <taxon>Ecdysozoa</taxon>
        <taxon>Nematoda</taxon>
        <taxon>Chromadorea</taxon>
        <taxon>Rhabditida</taxon>
        <taxon>Tylenchina</taxon>
        <taxon>Panagrolaimomorpha</taxon>
        <taxon>Strongyloidoidea</taxon>
        <taxon>Steinernematidae</taxon>
        <taxon>Steinernema</taxon>
    </lineage>
</organism>
<evidence type="ECO:0000313" key="2">
    <source>
        <dbReference type="Proteomes" id="UP001175271"/>
    </source>
</evidence>
<gene>
    <name evidence="1" type="ORF">QR680_010156</name>
</gene>